<reference evidence="2 3" key="1">
    <citation type="submission" date="2014-01" db="EMBL/GenBank/DDBJ databases">
        <title>Genome sequence determination for a cystic fibrosis isolate, Inquilinus limosus.</title>
        <authorList>
            <person name="Pino M."/>
            <person name="Di Conza J."/>
            <person name="Gutkind G."/>
        </authorList>
    </citation>
    <scope>NUCLEOTIDE SEQUENCE [LARGE SCALE GENOMIC DNA]</scope>
    <source>
        <strain evidence="2 3">MP06</strain>
    </source>
</reference>
<sequence length="345" mass="38544">MIRTGKRRALRAIGLASALVLAAVATENRAWAWGHTGHVTIGEIAAENLPWQIKAMLGWQSDTAISEWNAELDVSKGAGQTHDFERDPGHYIDIDDSGKVLGGVDFNVMPVSRRDFDTALRAGGQTQYSAGYLYYAMIDGWQQVRMDFAWMRALTVGLRTASNRADREFFQTQLELRRRLLLRDIGVWGHYVADGSQPMHVSVHFNGWGNYPNPNNYTNTPIHAPFEGSFVKSFVTERAIRAALPRYRDCGCQIEQRVHDYLQATLGTVERTYQLAPVSNNYTTPAPAAVGFVTQRVAAGAAEMRDMVIDAWKSSADWTVGYPAIKVSDIESGKVKVTRDSFWHD</sequence>
<evidence type="ECO:0000313" key="3">
    <source>
        <dbReference type="Proteomes" id="UP000029995"/>
    </source>
</evidence>
<dbReference type="InterPro" id="IPR008947">
    <property type="entry name" value="PLipase_C/P1_nuclease_dom_sf"/>
</dbReference>
<proteinExistence type="predicted"/>
<gene>
    <name evidence="2" type="ORF">P409_30715</name>
</gene>
<dbReference type="GO" id="GO:0016788">
    <property type="term" value="F:hydrolase activity, acting on ester bonds"/>
    <property type="evidence" value="ECO:0007669"/>
    <property type="project" value="InterPro"/>
</dbReference>
<dbReference type="OrthoDB" id="267579at2"/>
<dbReference type="AlphaFoldDB" id="A0A0A0CWQ2"/>
<comment type="caution">
    <text evidence="2">The sequence shown here is derived from an EMBL/GenBank/DDBJ whole genome shotgun (WGS) entry which is preliminary data.</text>
</comment>
<protein>
    <recommendedName>
        <fullName evidence="4">S1/P1 Nuclease</fullName>
    </recommendedName>
</protein>
<organism evidence="2 3">
    <name type="scientific">Inquilinus limosus MP06</name>
    <dbReference type="NCBI Taxonomy" id="1398085"/>
    <lineage>
        <taxon>Bacteria</taxon>
        <taxon>Pseudomonadati</taxon>
        <taxon>Pseudomonadota</taxon>
        <taxon>Alphaproteobacteria</taxon>
        <taxon>Rhodospirillales</taxon>
        <taxon>Rhodospirillaceae</taxon>
        <taxon>Inquilinus</taxon>
    </lineage>
</organism>
<dbReference type="EMBL" id="JANX01000681">
    <property type="protein sequence ID" value="KGM30831.1"/>
    <property type="molecule type" value="Genomic_DNA"/>
</dbReference>
<dbReference type="Proteomes" id="UP000029995">
    <property type="component" value="Unassembled WGS sequence"/>
</dbReference>
<feature type="signal peptide" evidence="1">
    <location>
        <begin position="1"/>
        <end position="22"/>
    </location>
</feature>
<keyword evidence="1" id="KW-0732">Signal</keyword>
<evidence type="ECO:0008006" key="4">
    <source>
        <dbReference type="Google" id="ProtNLM"/>
    </source>
</evidence>
<dbReference type="Gene3D" id="1.10.575.10">
    <property type="entry name" value="P1 Nuclease"/>
    <property type="match status" value="1"/>
</dbReference>
<name>A0A0A0CWQ2_9PROT</name>
<evidence type="ECO:0000256" key="1">
    <source>
        <dbReference type="SAM" id="SignalP"/>
    </source>
</evidence>
<feature type="chain" id="PRO_5001960205" description="S1/P1 Nuclease" evidence="1">
    <location>
        <begin position="23"/>
        <end position="345"/>
    </location>
</feature>
<dbReference type="SUPFAM" id="SSF48537">
    <property type="entry name" value="Phospholipase C/P1 nuclease"/>
    <property type="match status" value="1"/>
</dbReference>
<dbReference type="RefSeq" id="WP_034847415.1">
    <property type="nucleotide sequence ID" value="NZ_JANX01000681.1"/>
</dbReference>
<accession>A0A0A0CWQ2</accession>
<evidence type="ECO:0000313" key="2">
    <source>
        <dbReference type="EMBL" id="KGM30831.1"/>
    </source>
</evidence>